<dbReference type="KEGG" id="aser:Asera_59000"/>
<dbReference type="InterPro" id="IPR012338">
    <property type="entry name" value="Beta-lactam/transpept-like"/>
</dbReference>
<dbReference type="PANTHER" id="PTHR46825:SF11">
    <property type="entry name" value="PENICILLIN-BINDING PROTEIN 4"/>
    <property type="match status" value="1"/>
</dbReference>
<evidence type="ECO:0000313" key="5">
    <source>
        <dbReference type="Proteomes" id="UP000680750"/>
    </source>
</evidence>
<keyword evidence="5" id="KW-1185">Reference proteome</keyword>
<dbReference type="EMBL" id="AP023354">
    <property type="protein sequence ID" value="BCJ31792.1"/>
    <property type="molecule type" value="Genomic_DNA"/>
</dbReference>
<dbReference type="Gene3D" id="3.40.710.10">
    <property type="entry name" value="DD-peptidase/beta-lactamase superfamily"/>
    <property type="match status" value="1"/>
</dbReference>
<reference evidence="4" key="1">
    <citation type="submission" date="2020-08" db="EMBL/GenBank/DDBJ databases">
        <title>Whole genome shotgun sequence of Actinocatenispora sera NBRC 101916.</title>
        <authorList>
            <person name="Komaki H."/>
            <person name="Tamura T."/>
        </authorList>
    </citation>
    <scope>NUCLEOTIDE SEQUENCE</scope>
    <source>
        <strain evidence="4">NBRC 101916</strain>
    </source>
</reference>
<feature type="domain" description="Beta-lactamase-related" evidence="3">
    <location>
        <begin position="14"/>
        <end position="353"/>
    </location>
</feature>
<dbReference type="RefSeq" id="WP_030443926.1">
    <property type="nucleotide sequence ID" value="NZ_AP023354.1"/>
</dbReference>
<evidence type="ECO:0000313" key="4">
    <source>
        <dbReference type="EMBL" id="BCJ31792.1"/>
    </source>
</evidence>
<comment type="subcellular location">
    <subcellularLocation>
        <location evidence="1">Membrane</location>
    </subcellularLocation>
</comment>
<dbReference type="SUPFAM" id="SSF56601">
    <property type="entry name" value="beta-lactamase/transpeptidase-like"/>
    <property type="match status" value="1"/>
</dbReference>
<dbReference type="AlphaFoldDB" id="A0A810LB35"/>
<dbReference type="Proteomes" id="UP000680750">
    <property type="component" value="Chromosome"/>
</dbReference>
<proteinExistence type="predicted"/>
<dbReference type="PANTHER" id="PTHR46825">
    <property type="entry name" value="D-ALANYL-D-ALANINE-CARBOXYPEPTIDASE/ENDOPEPTIDASE AMPH"/>
    <property type="match status" value="1"/>
</dbReference>
<accession>A0A810LB35</accession>
<dbReference type="InterPro" id="IPR001466">
    <property type="entry name" value="Beta-lactam-related"/>
</dbReference>
<protein>
    <submittedName>
        <fullName evidence="4">Penicillin-binding protein</fullName>
    </submittedName>
</protein>
<evidence type="ECO:0000259" key="3">
    <source>
        <dbReference type="Pfam" id="PF00144"/>
    </source>
</evidence>
<dbReference type="GO" id="GO:0016020">
    <property type="term" value="C:membrane"/>
    <property type="evidence" value="ECO:0007669"/>
    <property type="project" value="UniProtKB-SubCell"/>
</dbReference>
<sequence>MSNELIRTPIATELDAFFGQYTAADQSRGLAYGIVTADGLSHAAGFGTANDDGLVPDADTVFPIASMSKSFVAAAALLARDRGLLSLDDPITMYFPQFTASGTLEDPCPPPTLGMLFSMSGGLTEDNSWVDPFIDAAVDVVLDQVGKGLRYSHVPGAEYEYSNLGFTLAGLAVGRAVGRPIEDFVRDELLIPLGLTSTWFDNAAPAGIERATGYSLDPAANWIPYAPNVSAAFAAAGGIMSTVRDLARWIVWLSSAFRAPHPDDVDILSRAARREMQRVRIVDTPSLSVQPDGSLKPLVGGYGLGLRISLDAQRGTMVSHGGGLPGFSLFMCWHPDSGNGVVVLTNSHRGNPSELCQQALGRILARDRVPAQTITLWPETVRLREDADRLIRRWDDELAAQILADNVDFDRSLAERRAGIEELIEQIGPLTEPRPAPQIVSAATPADVTWSIPGARGELLCMIHLTPVEPAQIQELVVQAVPADRPRSAAPVDISPRRAYLRENSLTAATNTRVVLP</sequence>
<evidence type="ECO:0000256" key="2">
    <source>
        <dbReference type="ARBA" id="ARBA00023136"/>
    </source>
</evidence>
<name>A0A810LB35_9ACTN</name>
<gene>
    <name evidence="4" type="ORF">Asera_59000</name>
</gene>
<organism evidence="4 5">
    <name type="scientific">Actinocatenispora sera</name>
    <dbReference type="NCBI Taxonomy" id="390989"/>
    <lineage>
        <taxon>Bacteria</taxon>
        <taxon>Bacillati</taxon>
        <taxon>Actinomycetota</taxon>
        <taxon>Actinomycetes</taxon>
        <taxon>Micromonosporales</taxon>
        <taxon>Micromonosporaceae</taxon>
        <taxon>Actinocatenispora</taxon>
    </lineage>
</organism>
<evidence type="ECO:0000256" key="1">
    <source>
        <dbReference type="ARBA" id="ARBA00004370"/>
    </source>
</evidence>
<dbReference type="OrthoDB" id="262125at2"/>
<keyword evidence="2" id="KW-0472">Membrane</keyword>
<dbReference type="InterPro" id="IPR050491">
    <property type="entry name" value="AmpC-like"/>
</dbReference>
<dbReference type="Pfam" id="PF00144">
    <property type="entry name" value="Beta-lactamase"/>
    <property type="match status" value="1"/>
</dbReference>